<dbReference type="GO" id="GO:0008483">
    <property type="term" value="F:transaminase activity"/>
    <property type="evidence" value="ECO:0007669"/>
    <property type="project" value="UniProtKB-KW"/>
</dbReference>
<keyword evidence="3 7" id="KW-0032">Aminotransferase</keyword>
<evidence type="ECO:0000256" key="4">
    <source>
        <dbReference type="ARBA" id="ARBA00022679"/>
    </source>
</evidence>
<keyword evidence="5" id="KW-0663">Pyridoxal phosphate</keyword>
<feature type="domain" description="Aminotransferase class I/classII large" evidence="6">
    <location>
        <begin position="54"/>
        <end position="370"/>
    </location>
</feature>
<dbReference type="GO" id="GO:0030170">
    <property type="term" value="F:pyridoxal phosphate binding"/>
    <property type="evidence" value="ECO:0007669"/>
    <property type="project" value="InterPro"/>
</dbReference>
<reference evidence="7 8" key="1">
    <citation type="journal article" date="2016" name="Int. J. Syst. Evol. Microbiol.">
        <title>Chitinibacter fontanus sp. nov., isolated from a spring.</title>
        <authorList>
            <person name="Sheu S.Y."/>
            <person name="Li Y.S."/>
            <person name="Young C.C."/>
            <person name="Chen W.M."/>
        </authorList>
    </citation>
    <scope>NUCLEOTIDE SEQUENCE [LARGE SCALE GENOMIC DNA]</scope>
    <source>
        <strain evidence="7 8">STM-7</strain>
    </source>
</reference>
<comment type="cofactor">
    <cofactor evidence="1">
        <name>pyridoxal 5'-phosphate</name>
        <dbReference type="ChEBI" id="CHEBI:597326"/>
    </cofactor>
</comment>
<organism evidence="7 8">
    <name type="scientific">Chitinibacter fontanus</name>
    <dbReference type="NCBI Taxonomy" id="1737446"/>
    <lineage>
        <taxon>Bacteria</taxon>
        <taxon>Pseudomonadati</taxon>
        <taxon>Pseudomonadota</taxon>
        <taxon>Betaproteobacteria</taxon>
        <taxon>Neisseriales</taxon>
        <taxon>Chitinibacteraceae</taxon>
        <taxon>Chitinibacter</taxon>
    </lineage>
</organism>
<evidence type="ECO:0000259" key="6">
    <source>
        <dbReference type="Pfam" id="PF00155"/>
    </source>
</evidence>
<name>A0A7D5Z7L6_9NEIS</name>
<dbReference type="Gene3D" id="3.40.640.10">
    <property type="entry name" value="Type I PLP-dependent aspartate aminotransferase-like (Major domain)"/>
    <property type="match status" value="1"/>
</dbReference>
<dbReference type="RefSeq" id="WP_180305870.1">
    <property type="nucleotide sequence ID" value="NZ_CP058952.1"/>
</dbReference>
<dbReference type="InterPro" id="IPR004839">
    <property type="entry name" value="Aminotransferase_I/II_large"/>
</dbReference>
<evidence type="ECO:0000256" key="2">
    <source>
        <dbReference type="ARBA" id="ARBA00021531"/>
    </source>
</evidence>
<dbReference type="PANTHER" id="PTHR42790">
    <property type="entry name" value="AMINOTRANSFERASE"/>
    <property type="match status" value="1"/>
</dbReference>
<evidence type="ECO:0000313" key="7">
    <source>
        <dbReference type="EMBL" id="QLI81762.1"/>
    </source>
</evidence>
<evidence type="ECO:0000256" key="1">
    <source>
        <dbReference type="ARBA" id="ARBA00001933"/>
    </source>
</evidence>
<dbReference type="CDD" id="cd00609">
    <property type="entry name" value="AAT_like"/>
    <property type="match status" value="1"/>
</dbReference>
<evidence type="ECO:0000256" key="5">
    <source>
        <dbReference type="ARBA" id="ARBA00022898"/>
    </source>
</evidence>
<dbReference type="AlphaFoldDB" id="A0A7D5Z7L6"/>
<protein>
    <recommendedName>
        <fullName evidence="2">Putative 8-amino-7-oxononanoate synthase</fullName>
    </recommendedName>
</protein>
<dbReference type="InterPro" id="IPR015422">
    <property type="entry name" value="PyrdxlP-dep_Trfase_small"/>
</dbReference>
<keyword evidence="8" id="KW-1185">Reference proteome</keyword>
<dbReference type="GO" id="GO:1901605">
    <property type="term" value="P:alpha-amino acid metabolic process"/>
    <property type="evidence" value="ECO:0007669"/>
    <property type="project" value="TreeGrafter"/>
</dbReference>
<dbReference type="InterPro" id="IPR015421">
    <property type="entry name" value="PyrdxlP-dep_Trfase_major"/>
</dbReference>
<dbReference type="InterPro" id="IPR050859">
    <property type="entry name" value="Class-I_PLP-dep_aminotransf"/>
</dbReference>
<dbReference type="EMBL" id="CP058952">
    <property type="protein sequence ID" value="QLI81762.1"/>
    <property type="molecule type" value="Genomic_DNA"/>
</dbReference>
<dbReference type="KEGG" id="cfon:HZU75_09575"/>
<evidence type="ECO:0000313" key="8">
    <source>
        <dbReference type="Proteomes" id="UP000510822"/>
    </source>
</evidence>
<dbReference type="PANTHER" id="PTHR42790:SF19">
    <property type="entry name" value="KYNURENINE_ALPHA-AMINOADIPATE AMINOTRANSFERASE, MITOCHONDRIAL"/>
    <property type="match status" value="1"/>
</dbReference>
<evidence type="ECO:0000256" key="3">
    <source>
        <dbReference type="ARBA" id="ARBA00022576"/>
    </source>
</evidence>
<dbReference type="Gene3D" id="3.90.1150.10">
    <property type="entry name" value="Aspartate Aminotransferase, domain 1"/>
    <property type="match status" value="1"/>
</dbReference>
<sequence length="374" mass="41673">MFAKRIDRLKPSLVREILAAAQAPGVISFAGGLPAAETLFQPELSELKLPASIWQYGASEGESVLRDLVAQRANRLGLACRPDQVLILNGSQQGIDLVAKLWVEETTKILCESPTYLAALQVFDLFGASFESSQADWLSPTDIEASQADFAYLIPTFQNPTGRCYSTEQRQLLAQAFDLRRMPVFEDDPYRDLAFDGPAPAPLVSHLQSVPWVYQGSFSKTLAPGLRLGYLIAHPDLIVPLTRLKQAADLHSNRLSQAIVTHVLANGTLDKHIADLLPIYREKRDLMHQVLTEQLAEKAYWHKPAGGLFFWLELKRDCDTHYLMQKALALGLAIMPGDPFYPAKPQQTCTLRLNFSHSSLELIEEGVNRLARLI</sequence>
<keyword evidence="4 7" id="KW-0808">Transferase</keyword>
<dbReference type="Proteomes" id="UP000510822">
    <property type="component" value="Chromosome"/>
</dbReference>
<proteinExistence type="predicted"/>
<dbReference type="SUPFAM" id="SSF53383">
    <property type="entry name" value="PLP-dependent transferases"/>
    <property type="match status" value="1"/>
</dbReference>
<dbReference type="InterPro" id="IPR015424">
    <property type="entry name" value="PyrdxlP-dep_Trfase"/>
</dbReference>
<dbReference type="Pfam" id="PF00155">
    <property type="entry name" value="Aminotran_1_2"/>
    <property type="match status" value="1"/>
</dbReference>
<gene>
    <name evidence="7" type="ORF">HZU75_09575</name>
</gene>
<accession>A0A7D5Z7L6</accession>